<evidence type="ECO:0000313" key="1">
    <source>
        <dbReference type="EMBL" id="KXA93689.1"/>
    </source>
</evidence>
<evidence type="ECO:0008006" key="3">
    <source>
        <dbReference type="Google" id="ProtNLM"/>
    </source>
</evidence>
<dbReference type="Proteomes" id="UP000070657">
    <property type="component" value="Unassembled WGS sequence"/>
</dbReference>
<dbReference type="InterPro" id="IPR024227">
    <property type="entry name" value="DUF3795"/>
</dbReference>
<comment type="caution">
    <text evidence="1">The sequence shown here is derived from an EMBL/GenBank/DDBJ whole genome shotgun (WGS) entry which is preliminary data.</text>
</comment>
<evidence type="ECO:0000313" key="2">
    <source>
        <dbReference type="Proteomes" id="UP000070657"/>
    </source>
</evidence>
<reference evidence="1 2" key="1">
    <citation type="journal article" date="2016" name="Sci. Rep.">
        <title>Metabolic traits of an uncultured archaeal lineage -MSBL1- from brine pools of the Red Sea.</title>
        <authorList>
            <person name="Mwirichia R."/>
            <person name="Alam I."/>
            <person name="Rashid M."/>
            <person name="Vinu M."/>
            <person name="Ba-Alawi W."/>
            <person name="Anthony Kamau A."/>
            <person name="Kamanda Ngugi D."/>
            <person name="Goker M."/>
            <person name="Klenk H.P."/>
            <person name="Bajic V."/>
            <person name="Stingl U."/>
        </authorList>
    </citation>
    <scope>NUCLEOTIDE SEQUENCE [LARGE SCALE GENOMIC DNA]</scope>
    <source>
        <strain evidence="1">SCGC-AAA259E22</strain>
    </source>
</reference>
<gene>
    <name evidence="1" type="ORF">AKJ66_01455</name>
</gene>
<protein>
    <recommendedName>
        <fullName evidence="3">GON domain-containing protein</fullName>
    </recommendedName>
</protein>
<proteinExistence type="predicted"/>
<keyword evidence="2" id="KW-1185">Reference proteome</keyword>
<dbReference type="EMBL" id="LHXP01000011">
    <property type="protein sequence ID" value="KXA93689.1"/>
    <property type="molecule type" value="Genomic_DNA"/>
</dbReference>
<accession>A0A133UHQ5</accession>
<organism evidence="1 2">
    <name type="scientific">candidate division MSBL1 archaeon SCGC-AAA259E22</name>
    <dbReference type="NCBI Taxonomy" id="1698265"/>
    <lineage>
        <taxon>Archaea</taxon>
        <taxon>Methanobacteriati</taxon>
        <taxon>Methanobacteriota</taxon>
        <taxon>candidate division MSBL1</taxon>
    </lineage>
</organism>
<sequence length="144" mass="16388">MIMPEVDNLAPCGIYCPGCIVYKASDNEKLAEKLAENMGVDSDDVHCDGCRAEEGKIDFLSMESKCETYKCVEEKGLEFCSKCEDFPCSRLYTFRNSPQPHNSKMMNLTLMDKKGLDWLMDNIEELTELYYFGDKPHGGDKLEL</sequence>
<dbReference type="Pfam" id="PF12675">
    <property type="entry name" value="DUF3795"/>
    <property type="match status" value="1"/>
</dbReference>
<name>A0A133UHQ5_9EURY</name>
<dbReference type="AlphaFoldDB" id="A0A133UHQ5"/>